<dbReference type="PANTHER" id="PTHR31332:SF0">
    <property type="entry name" value="7-HYDROXYMETHYL CHLOROPHYLL A REDUCTASE, CHLOROPLASTIC"/>
    <property type="match status" value="1"/>
</dbReference>
<proteinExistence type="predicted"/>
<sequence length="411" mass="47847">MEMNDGKIISEFFYGANIDDSILRKSSSGGVFSACAKVILKLGGIVIGAVYNEEKYLVEHIAVDTYEAIDRMRKSKYVWSDFTRSIKDIQKAIIEKRYVLFTGTPCQAAAIQKKFGYYDKLYVLDLFCHGTAEPNFFKAYLESLDYKIKEIDFRFEGKEDNYNFKYVSNDECNQEIISSWNENIFTRLYMESVVMRNVCFKCKYCEKKHVSDLTIGDFDYKDYARENGIMAKHPSIITINTPKGKYLWQTIRGEIKHRKLLKEEMIKSYFQNHSSGGVWGYNWDRKKEFEELVQNEGFEKAAIKTCYPREMVLLEKLIGKTVYLYGAGKISKRIISIKNKYFKNDINVEGIIVTERIAERSIYGIPVNILSEIDFNNINKVMVVLAVGDKFQDEIYKKLNSITKEINVIKY</sequence>
<reference evidence="2 3" key="1">
    <citation type="submission" date="2019-09" db="EMBL/GenBank/DDBJ databases">
        <authorList>
            <person name="Pidcock S.E."/>
            <person name="Huws S.A."/>
        </authorList>
    </citation>
    <scope>NUCLEOTIDE SEQUENCE [LARGE SCALE GENOMIC DNA]</scope>
    <source>
        <strain evidence="2 3">MZ8</strain>
    </source>
</reference>
<dbReference type="RefSeq" id="WP_090488064.1">
    <property type="nucleotide sequence ID" value="NZ_VTVE01000002.1"/>
</dbReference>
<feature type="domain" description="Coenzyme F420 hydrogenase/dehydrogenase beta subunit C-terminal" evidence="1">
    <location>
        <begin position="99"/>
        <end position="252"/>
    </location>
</feature>
<dbReference type="GO" id="GO:0052592">
    <property type="term" value="F:oxidoreductase activity, acting on CH or CH2 groups, with an iron-sulfur protein as acceptor"/>
    <property type="evidence" value="ECO:0007669"/>
    <property type="project" value="TreeGrafter"/>
</dbReference>
<dbReference type="PANTHER" id="PTHR31332">
    <property type="entry name" value="7-HYDROXYMETHYL CHLOROPHYLL A REDUCTASE, CHLOROPLASTIC"/>
    <property type="match status" value="1"/>
</dbReference>
<reference evidence="2 3" key="2">
    <citation type="submission" date="2020-03" db="EMBL/GenBank/DDBJ databases">
        <title>Investigating the evolutionary divergence of the Butyrivibrio group.</title>
        <authorList>
            <person name="Skvortsov T."/>
            <person name="Santos F.G."/>
            <person name="Ting K.S."/>
            <person name="Creevey C.J."/>
        </authorList>
    </citation>
    <scope>NUCLEOTIDE SEQUENCE [LARGE SCALE GENOMIC DNA]</scope>
    <source>
        <strain evidence="2 3">MZ8</strain>
    </source>
</reference>
<name>A0A6M0LH33_PSEXY</name>
<dbReference type="AlphaFoldDB" id="A0A6M0LH33"/>
<dbReference type="EMBL" id="VTVE01000002">
    <property type="protein sequence ID" value="NEX01864.1"/>
    <property type="molecule type" value="Genomic_DNA"/>
</dbReference>
<dbReference type="InterPro" id="IPR045220">
    <property type="entry name" value="FRHB/FDHB/HCAR-like"/>
</dbReference>
<comment type="caution">
    <text evidence="2">The sequence shown here is derived from an EMBL/GenBank/DDBJ whole genome shotgun (WGS) entry which is preliminary data.</text>
</comment>
<dbReference type="Proteomes" id="UP000473091">
    <property type="component" value="Unassembled WGS sequence"/>
</dbReference>
<evidence type="ECO:0000313" key="2">
    <source>
        <dbReference type="EMBL" id="NEX01864.1"/>
    </source>
</evidence>
<protein>
    <recommendedName>
        <fullName evidence="1">Coenzyme F420 hydrogenase/dehydrogenase beta subunit C-terminal domain-containing protein</fullName>
    </recommendedName>
</protein>
<organism evidence="2 3">
    <name type="scientific">Pseudobutyrivibrio xylanivorans</name>
    <dbReference type="NCBI Taxonomy" id="185007"/>
    <lineage>
        <taxon>Bacteria</taxon>
        <taxon>Bacillati</taxon>
        <taxon>Bacillota</taxon>
        <taxon>Clostridia</taxon>
        <taxon>Lachnospirales</taxon>
        <taxon>Lachnospiraceae</taxon>
        <taxon>Pseudobutyrivibrio</taxon>
    </lineage>
</organism>
<gene>
    <name evidence="2" type="ORF">F0Q01_08215</name>
</gene>
<evidence type="ECO:0000313" key="3">
    <source>
        <dbReference type="Proteomes" id="UP000473091"/>
    </source>
</evidence>
<accession>A0A6M0LH33</accession>
<dbReference type="Pfam" id="PF04432">
    <property type="entry name" value="FrhB_FdhB_C"/>
    <property type="match status" value="1"/>
</dbReference>
<evidence type="ECO:0000259" key="1">
    <source>
        <dbReference type="Pfam" id="PF04432"/>
    </source>
</evidence>
<dbReference type="InterPro" id="IPR007525">
    <property type="entry name" value="FrhB_FdhB_C"/>
</dbReference>